<evidence type="ECO:0000256" key="4">
    <source>
        <dbReference type="ARBA" id="ARBA00023306"/>
    </source>
</evidence>
<dbReference type="PIRSF" id="PIRSF019345">
    <property type="entry name" value="ScpB"/>
    <property type="match status" value="1"/>
</dbReference>
<evidence type="ECO:0000256" key="1">
    <source>
        <dbReference type="ARBA" id="ARBA00022490"/>
    </source>
</evidence>
<name>A0A2G5NUA3_9STAP</name>
<dbReference type="GO" id="GO:0051301">
    <property type="term" value="P:cell division"/>
    <property type="evidence" value="ECO:0007669"/>
    <property type="project" value="UniProtKB-KW"/>
</dbReference>
<dbReference type="Proteomes" id="UP000229523">
    <property type="component" value="Unassembled WGS sequence"/>
</dbReference>
<dbReference type="GO" id="GO:0051304">
    <property type="term" value="P:chromosome separation"/>
    <property type="evidence" value="ECO:0007669"/>
    <property type="project" value="InterPro"/>
</dbReference>
<dbReference type="PANTHER" id="PTHR34298:SF2">
    <property type="entry name" value="SEGREGATION AND CONDENSATION PROTEIN B"/>
    <property type="match status" value="1"/>
</dbReference>
<dbReference type="Gene3D" id="1.10.10.10">
    <property type="entry name" value="Winged helix-like DNA-binding domain superfamily/Winged helix DNA-binding domain"/>
    <property type="match status" value="2"/>
</dbReference>
<dbReference type="RefSeq" id="WP_099578299.1">
    <property type="nucleotide sequence ID" value="NZ_MJBI02000001.1"/>
</dbReference>
<evidence type="ECO:0000313" key="6">
    <source>
        <dbReference type="Proteomes" id="UP000229523"/>
    </source>
</evidence>
<keyword evidence="6" id="KW-1185">Reference proteome</keyword>
<dbReference type="NCBIfam" id="TIGR00281">
    <property type="entry name" value="SMC-Scp complex subunit ScpB"/>
    <property type="match status" value="1"/>
</dbReference>
<dbReference type="InterPro" id="IPR005234">
    <property type="entry name" value="ScpB_csome_segregation"/>
</dbReference>
<organism evidence="5 6">
    <name type="scientific">Macrococcoides goetzii</name>
    <dbReference type="NCBI Taxonomy" id="1891097"/>
    <lineage>
        <taxon>Bacteria</taxon>
        <taxon>Bacillati</taxon>
        <taxon>Bacillota</taxon>
        <taxon>Bacilli</taxon>
        <taxon>Bacillales</taxon>
        <taxon>Staphylococcaceae</taxon>
        <taxon>Macrococcoides</taxon>
    </lineage>
</organism>
<comment type="caution">
    <text evidence="5">The sequence shown here is derived from an EMBL/GenBank/DDBJ whole genome shotgun (WGS) entry which is preliminary data.</text>
</comment>
<proteinExistence type="predicted"/>
<dbReference type="SUPFAM" id="SSF46785">
    <property type="entry name" value="Winged helix' DNA-binding domain"/>
    <property type="match status" value="2"/>
</dbReference>
<evidence type="ECO:0000256" key="3">
    <source>
        <dbReference type="ARBA" id="ARBA00022829"/>
    </source>
</evidence>
<protein>
    <submittedName>
        <fullName evidence="5">SMC-Scp complex subunit ScpB</fullName>
    </submittedName>
</protein>
<dbReference type="AlphaFoldDB" id="A0A2G5NUA3"/>
<reference evidence="5 6" key="1">
    <citation type="journal article" date="2018" name="Front. Microbiol.">
        <title>Description and Comparative Genomics of Macrococcus caseolyticus subsp. hominis subsp. nov., Macrococcus goetzii sp. nov., Macrococcus epidermidis sp. nov., and Macrococcus bohemicus sp. nov., Novel Macrococci From Human Clinical Material With Virulence Potential and Suspected Uptake of Foreign DNA by Natural Transformation.</title>
        <authorList>
            <person name="Maslanova I."/>
            <person name="Wertheimer Z."/>
            <person name="Sedlacek I."/>
            <person name="Svec P."/>
            <person name="Indrakova A."/>
            <person name="Kovarovic V."/>
            <person name="Schumann P."/>
            <person name="Sproer C."/>
            <person name="Kralova S."/>
            <person name="Sedo O."/>
            <person name="Kristofova L."/>
            <person name="Vrbovska V."/>
            <person name="Fuzik T."/>
            <person name="Petras P."/>
            <person name="Zdrahal Z."/>
            <person name="Ruzickova V."/>
            <person name="Doskar J."/>
            <person name="Pantucek R."/>
        </authorList>
    </citation>
    <scope>NUCLEOTIDE SEQUENCE [LARGE SCALE GENOMIC DNA]</scope>
    <source>
        <strain evidence="5 6">CCM 4927</strain>
    </source>
</reference>
<dbReference type="InterPro" id="IPR036388">
    <property type="entry name" value="WH-like_DNA-bd_sf"/>
</dbReference>
<keyword evidence="2" id="KW-0132">Cell division</keyword>
<dbReference type="InterPro" id="IPR036390">
    <property type="entry name" value="WH_DNA-bd_sf"/>
</dbReference>
<evidence type="ECO:0000256" key="2">
    <source>
        <dbReference type="ARBA" id="ARBA00022618"/>
    </source>
</evidence>
<dbReference type="PANTHER" id="PTHR34298">
    <property type="entry name" value="SEGREGATION AND CONDENSATION PROTEIN B"/>
    <property type="match status" value="1"/>
</dbReference>
<dbReference type="Pfam" id="PF04079">
    <property type="entry name" value="SMC_ScpB"/>
    <property type="match status" value="1"/>
</dbReference>
<sequence length="181" mass="20441">MSNEKINIILGLLYAVGDEGVEIEQLAEIMELTPIQLSDIVSAYNHEIFEIQKLGSKYFLMTNETLNPYLEDLVTATNEKKLTQASLETLAIIAYNQPVTRHDIELMRGVNSDGPVKTLIERGLVKSTEVNGERARQLVTTEFFLMTFGLTSLDDLPRDEMMTSDASEMELFFKNLNAEDE</sequence>
<keyword evidence="1" id="KW-0963">Cytoplasm</keyword>
<accession>A0A2G5NUA3</accession>
<keyword evidence="3" id="KW-0159">Chromosome partition</keyword>
<evidence type="ECO:0000313" key="5">
    <source>
        <dbReference type="EMBL" id="RAI82505.1"/>
    </source>
</evidence>
<dbReference type="EMBL" id="MJBI02000001">
    <property type="protein sequence ID" value="RAI82505.1"/>
    <property type="molecule type" value="Genomic_DNA"/>
</dbReference>
<gene>
    <name evidence="5" type="primary">scpB</name>
    <name evidence="5" type="ORF">BFS35_002120</name>
</gene>
<keyword evidence="4" id="KW-0131">Cell cycle</keyword>